<evidence type="ECO:0000313" key="1">
    <source>
        <dbReference type="EMBL" id="KAF0765547.1"/>
    </source>
</evidence>
<feature type="non-terminal residue" evidence="1">
    <location>
        <position position="113"/>
    </location>
</feature>
<dbReference type="EMBL" id="VUJU01001378">
    <property type="protein sequence ID" value="KAF0765547.1"/>
    <property type="molecule type" value="Genomic_DNA"/>
</dbReference>
<accession>A0A6G0Z4F5</accession>
<sequence>MVKYFLAKYVKYKWLLKKIYHNNKLSLFCYDLNNAFLSANIPINKLENPILKKSLKKIRVSLDETTDSELISIGKTFLLNCKVLEKMNLSTVAKMLNNAFYIVQKALNMITYK</sequence>
<keyword evidence="2" id="KW-1185">Reference proteome</keyword>
<evidence type="ECO:0000313" key="2">
    <source>
        <dbReference type="Proteomes" id="UP000478052"/>
    </source>
</evidence>
<organism evidence="1 2">
    <name type="scientific">Aphis craccivora</name>
    <name type="common">Cowpea aphid</name>
    <dbReference type="NCBI Taxonomy" id="307492"/>
    <lineage>
        <taxon>Eukaryota</taxon>
        <taxon>Metazoa</taxon>
        <taxon>Ecdysozoa</taxon>
        <taxon>Arthropoda</taxon>
        <taxon>Hexapoda</taxon>
        <taxon>Insecta</taxon>
        <taxon>Pterygota</taxon>
        <taxon>Neoptera</taxon>
        <taxon>Paraneoptera</taxon>
        <taxon>Hemiptera</taxon>
        <taxon>Sternorrhyncha</taxon>
        <taxon>Aphidomorpha</taxon>
        <taxon>Aphidoidea</taxon>
        <taxon>Aphididae</taxon>
        <taxon>Aphidini</taxon>
        <taxon>Aphis</taxon>
        <taxon>Aphis</taxon>
    </lineage>
</organism>
<dbReference type="AlphaFoldDB" id="A0A6G0Z4F5"/>
<dbReference type="Proteomes" id="UP000478052">
    <property type="component" value="Unassembled WGS sequence"/>
</dbReference>
<reference evidence="1 2" key="1">
    <citation type="submission" date="2019-08" db="EMBL/GenBank/DDBJ databases">
        <title>Whole genome of Aphis craccivora.</title>
        <authorList>
            <person name="Voronova N.V."/>
            <person name="Shulinski R.S."/>
            <person name="Bandarenka Y.V."/>
            <person name="Zhorov D.G."/>
            <person name="Warner D."/>
        </authorList>
    </citation>
    <scope>NUCLEOTIDE SEQUENCE [LARGE SCALE GENOMIC DNA]</scope>
    <source>
        <strain evidence="1">180601</strain>
        <tissue evidence="1">Whole Body</tissue>
    </source>
</reference>
<protein>
    <submittedName>
        <fullName evidence="1">CGG triplet repeat-binding protein 1</fullName>
    </submittedName>
</protein>
<gene>
    <name evidence="1" type="ORF">FWK35_00008166</name>
</gene>
<name>A0A6G0Z4F5_APHCR</name>
<proteinExistence type="predicted"/>
<comment type="caution">
    <text evidence="1">The sequence shown here is derived from an EMBL/GenBank/DDBJ whole genome shotgun (WGS) entry which is preliminary data.</text>
</comment>